<dbReference type="eggNOG" id="COG1082">
    <property type="taxonomic scope" value="Bacteria"/>
</dbReference>
<dbReference type="HOGENOM" id="CLU_979722_0_0_7"/>
<dbReference type="STRING" id="398767.Glov_3403"/>
<dbReference type="InterPro" id="IPR036237">
    <property type="entry name" value="Xyl_isomerase-like_sf"/>
</dbReference>
<feature type="domain" description="Xylose isomerase-like TIM barrel" evidence="1">
    <location>
        <begin position="52"/>
        <end position="245"/>
    </location>
</feature>
<dbReference type="GO" id="GO:0016853">
    <property type="term" value="F:isomerase activity"/>
    <property type="evidence" value="ECO:0007669"/>
    <property type="project" value="UniProtKB-KW"/>
</dbReference>
<name>B3E205_TRIL1</name>
<dbReference type="SUPFAM" id="SSF51658">
    <property type="entry name" value="Xylose isomerase-like"/>
    <property type="match status" value="1"/>
</dbReference>
<keyword evidence="3" id="KW-1185">Reference proteome</keyword>
<dbReference type="InterPro" id="IPR013022">
    <property type="entry name" value="Xyl_isomerase-like_TIM-brl"/>
</dbReference>
<dbReference type="Proteomes" id="UP000002420">
    <property type="component" value="Chromosome"/>
</dbReference>
<evidence type="ECO:0000313" key="2">
    <source>
        <dbReference type="EMBL" id="ACD97108.1"/>
    </source>
</evidence>
<keyword evidence="2" id="KW-0413">Isomerase</keyword>
<reference evidence="2 3" key="1">
    <citation type="submission" date="2008-05" db="EMBL/GenBank/DDBJ databases">
        <title>Complete sequence of chromosome of Geobacter lovleyi SZ.</title>
        <authorList>
            <consortium name="US DOE Joint Genome Institute"/>
            <person name="Lucas S."/>
            <person name="Copeland A."/>
            <person name="Lapidus A."/>
            <person name="Glavina del Rio T."/>
            <person name="Dalin E."/>
            <person name="Tice H."/>
            <person name="Bruce D."/>
            <person name="Goodwin L."/>
            <person name="Pitluck S."/>
            <person name="Chertkov O."/>
            <person name="Meincke L."/>
            <person name="Brettin T."/>
            <person name="Detter J.C."/>
            <person name="Han C."/>
            <person name="Tapia R."/>
            <person name="Kuske C.R."/>
            <person name="Schmutz J."/>
            <person name="Larimer F."/>
            <person name="Land M."/>
            <person name="Hauser L."/>
            <person name="Kyrpides N."/>
            <person name="Mikhailova N."/>
            <person name="Sung Y."/>
            <person name="Fletcher K.E."/>
            <person name="Ritalahti K.M."/>
            <person name="Loeffler F.E."/>
            <person name="Richardson P."/>
        </authorList>
    </citation>
    <scope>NUCLEOTIDE SEQUENCE [LARGE SCALE GENOMIC DNA]</scope>
    <source>
        <strain evidence="3">ATCC BAA-1151 / DSM 17278 / SZ</strain>
    </source>
</reference>
<evidence type="ECO:0000259" key="1">
    <source>
        <dbReference type="Pfam" id="PF01261"/>
    </source>
</evidence>
<accession>B3E205</accession>
<dbReference type="EMBL" id="CP001089">
    <property type="protein sequence ID" value="ACD97108.1"/>
    <property type="molecule type" value="Genomic_DNA"/>
</dbReference>
<dbReference type="Gene3D" id="3.20.20.150">
    <property type="entry name" value="Divalent-metal-dependent TIM barrel enzymes"/>
    <property type="match status" value="1"/>
</dbReference>
<proteinExistence type="predicted"/>
<dbReference type="AlphaFoldDB" id="B3E205"/>
<sequence>MNCYCSTGCFRGMGLRDIVRLACKYNLPLELSSALPFVSNMLEPVFQSRSEINLLVHNYFPPPEVPFTLNLASLNQDTYARSIKHCMAAIDLCAALGSPFYSVHAGFALEMEPDMLGDPVIQAKLAASSRVEKRTAYEAFIQAVRQLASYAVENKVGLLIENNVVAPENVSSNGEYPMLLADVYEIQGFFNEFGHLGIGLLLDVGHAKVTANSLDQRPEAYFDELKAFIRCLHLSDNDGVRDTNSAFNRQAWFMPHLKELLSVPIVLEVNCRSLEELLELRCLIIEMSGDCPY</sequence>
<evidence type="ECO:0000313" key="3">
    <source>
        <dbReference type="Proteomes" id="UP000002420"/>
    </source>
</evidence>
<protein>
    <submittedName>
        <fullName evidence="2">Xylose isomerase domain protein TIM barrel</fullName>
    </submittedName>
</protein>
<gene>
    <name evidence="2" type="ordered locus">Glov_3403</name>
</gene>
<organism evidence="2 3">
    <name type="scientific">Trichlorobacter lovleyi (strain ATCC BAA-1151 / DSM 17278 / SZ)</name>
    <name type="common">Geobacter lovleyi</name>
    <dbReference type="NCBI Taxonomy" id="398767"/>
    <lineage>
        <taxon>Bacteria</taxon>
        <taxon>Pseudomonadati</taxon>
        <taxon>Thermodesulfobacteriota</taxon>
        <taxon>Desulfuromonadia</taxon>
        <taxon>Geobacterales</taxon>
        <taxon>Geobacteraceae</taxon>
        <taxon>Trichlorobacter</taxon>
    </lineage>
</organism>
<dbReference type="Pfam" id="PF01261">
    <property type="entry name" value="AP_endonuc_2"/>
    <property type="match status" value="1"/>
</dbReference>
<dbReference type="KEGG" id="glo:Glov_3403"/>